<evidence type="ECO:0000313" key="3">
    <source>
        <dbReference type="EMBL" id="CAK8995857.1"/>
    </source>
</evidence>
<feature type="transmembrane region" description="Helical" evidence="2">
    <location>
        <begin position="1301"/>
        <end position="1326"/>
    </location>
</feature>
<keyword evidence="2" id="KW-0472">Membrane</keyword>
<dbReference type="Proteomes" id="UP001642464">
    <property type="component" value="Unassembled WGS sequence"/>
</dbReference>
<keyword evidence="2" id="KW-1133">Transmembrane helix</keyword>
<feature type="transmembrane region" description="Helical" evidence="2">
    <location>
        <begin position="1006"/>
        <end position="1026"/>
    </location>
</feature>
<keyword evidence="2" id="KW-0812">Transmembrane</keyword>
<keyword evidence="4" id="KW-1185">Reference proteome</keyword>
<dbReference type="PROSITE" id="PS00018">
    <property type="entry name" value="EF_HAND_1"/>
    <property type="match status" value="1"/>
</dbReference>
<gene>
    <name evidence="3" type="ORF">SCF082_LOCUS4540</name>
</gene>
<feature type="transmembrane region" description="Helical" evidence="2">
    <location>
        <begin position="1077"/>
        <end position="1095"/>
    </location>
</feature>
<evidence type="ECO:0000313" key="4">
    <source>
        <dbReference type="Proteomes" id="UP001642464"/>
    </source>
</evidence>
<organism evidence="3 4">
    <name type="scientific">Durusdinium trenchii</name>
    <dbReference type="NCBI Taxonomy" id="1381693"/>
    <lineage>
        <taxon>Eukaryota</taxon>
        <taxon>Sar</taxon>
        <taxon>Alveolata</taxon>
        <taxon>Dinophyceae</taxon>
        <taxon>Suessiales</taxon>
        <taxon>Symbiodiniaceae</taxon>
        <taxon>Durusdinium</taxon>
    </lineage>
</organism>
<feature type="compositionally biased region" description="Basic and acidic residues" evidence="1">
    <location>
        <begin position="1191"/>
        <end position="1200"/>
    </location>
</feature>
<name>A0ABP0I2R8_9DINO</name>
<comment type="caution">
    <text evidence="3">The sequence shown here is derived from an EMBL/GenBank/DDBJ whole genome shotgun (WGS) entry which is preliminary data.</text>
</comment>
<protein>
    <submittedName>
        <fullName evidence="3">Calmodulin</fullName>
    </submittedName>
</protein>
<accession>A0ABP0I2R8</accession>
<feature type="transmembrane region" description="Helical" evidence="2">
    <location>
        <begin position="27"/>
        <end position="50"/>
    </location>
</feature>
<dbReference type="EMBL" id="CAXAMM010002347">
    <property type="protein sequence ID" value="CAK8995857.1"/>
    <property type="molecule type" value="Genomic_DNA"/>
</dbReference>
<sequence>MQQALGEQASSLSQQVGTEGRRKLVRIVGLVVNPLLAYGVVRMLAGLLFLTSVNEFDPRTALVINAARCSVHVSLCGEAECPVSQNLDGTRIGVVEVQNNLLRATTDEVVRVGTSWLEYLTVESSIDCQPFYGRYCDSVCSIRVKVPQTNSLHLKVNQLKSDSDGLTTLHIHPGVHLDLLTVSGTSLFTSIRQAVIHTKARVTTGAERIEVYDSTLTSAFLTASQSNIRVIYSNNSQAIDLVEVDYRATTYDERTCFLAGSQQVTPIEETMATCTSGRFLGRMSGVYDEDSNRRISETDFTTGVQEKVGKCCGSQCPVRNLCQWSLSPLFVPYGSGFVTNDVFFANVLEQQDYTVVPWCTRKTLLARDATLNLSSTSELDGLTRDYLNVKTDHGGVQVVVEDGGNVTETSFGETLPVAEQELRLTQASAVELHEKIRDVFGDGPVEEMGDVYVVFFVDSGPYIDQYGLHTYKFIYTNNPIYHTIAPSVLSALSLGLLGPEIRRYRLDFVAPGCSRTSESAAVDIGKEIFRNLVPRFRTSLWGTLVLVDDPDAYLHLGLTRFIKDPSTGSVLSQPFKRNKSANYSLVVSFVIGVIMSTMILSKFNHVMRIQLLKRFKKDDARRAVLKRRLHDGIEEEADKLRVTEERALEQVGRDRDRYSMGHVLERPVELCDVIFVDPVRRYVSDSLCSFINQTYFVDPAYSSIAPTQGWSGWAWSALWQVFKGGSSARINPEGVARDITIRMSNALTMSEFLTKYESFCFDRNLDMCENIVDVKRRLLSEHGVRARGWIETRLYGCRWKGTNKPLTAPHDFSAWVRKHAQEAASVTSVDRALRIFLRQFCQADGDIRFYINCNNMLDGSTGKIHHGFNAEFHAFLRALDFEDDAPFDITTVASLSDQDLSRAGIKRRQVRVETLRALRPLESMPNNAGYGKRYSLRWYLVQYLETLIHQTTFAIGPAMVLQVALAVQETHSSTLGDKDAIHSEDILFLAVRHNREDFEATTILELAATFGAVTLITCYVLLFFVYMNVVSVHPLIQRLIRISYRLVFTISLFILFTFLIMQCVWVMLAAFLNPNRFLPFGASLSCFFTVITYQFRRITGVKSRVEKVMRNVFDQKIAKRVLDAMALRTSASSQAQQLTTGVFAITNPEDYEFDPNDLFDLINTEHDQTKKDASEPDDEAVAGEPATQEESGGRERKEASPGEVTSDGATASPGANSEEEQPAAQEGAEDTLTREEFDALFDTLEINTLPSKREMLFAYCDVINTDNLVSREEFLNSWDFLVDELASSVVGRGLGLSTFQIAVYLVALAAVLILLFSFLLVSIAAFQPNGGLDALIQSAIIAGASGASASASDTFGAASSAMSLSGTSEEVEQIVSKEVDEHIKPETTS</sequence>
<evidence type="ECO:0000256" key="2">
    <source>
        <dbReference type="SAM" id="Phobius"/>
    </source>
</evidence>
<proteinExistence type="predicted"/>
<dbReference type="InterPro" id="IPR018247">
    <property type="entry name" value="EF_Hand_1_Ca_BS"/>
</dbReference>
<reference evidence="3 4" key="1">
    <citation type="submission" date="2024-02" db="EMBL/GenBank/DDBJ databases">
        <authorList>
            <person name="Chen Y."/>
            <person name="Shah S."/>
            <person name="Dougan E. K."/>
            <person name="Thang M."/>
            <person name="Chan C."/>
        </authorList>
    </citation>
    <scope>NUCLEOTIDE SEQUENCE [LARGE SCALE GENOMIC DNA]</scope>
</reference>
<feature type="transmembrane region" description="Helical" evidence="2">
    <location>
        <begin position="1046"/>
        <end position="1071"/>
    </location>
</feature>
<evidence type="ECO:0000256" key="1">
    <source>
        <dbReference type="SAM" id="MobiDB-lite"/>
    </source>
</evidence>
<feature type="region of interest" description="Disordered" evidence="1">
    <location>
        <begin position="1167"/>
        <end position="1230"/>
    </location>
</feature>